<dbReference type="Gene3D" id="1.10.3720.10">
    <property type="entry name" value="MetI-like"/>
    <property type="match status" value="1"/>
</dbReference>
<evidence type="ECO:0000256" key="2">
    <source>
        <dbReference type="ARBA" id="ARBA00010072"/>
    </source>
</evidence>
<keyword evidence="7 8" id="KW-0472">Membrane</keyword>
<dbReference type="EMBL" id="AP024485">
    <property type="protein sequence ID" value="BCS86880.1"/>
    <property type="molecule type" value="Genomic_DNA"/>
</dbReference>
<name>A0ABN6ELF8_9BACT</name>
<evidence type="ECO:0000256" key="8">
    <source>
        <dbReference type="RuleBase" id="RU363032"/>
    </source>
</evidence>
<keyword evidence="11" id="KW-1185">Reference proteome</keyword>
<comment type="similarity">
    <text evidence="2">Belongs to the binding-protein-dependent transport system permease family. HisMQ subfamily.</text>
</comment>
<keyword evidence="3 8" id="KW-0813">Transport</keyword>
<dbReference type="InterPro" id="IPR010065">
    <property type="entry name" value="AA_ABC_transptr_permease_3TM"/>
</dbReference>
<evidence type="ECO:0000256" key="3">
    <source>
        <dbReference type="ARBA" id="ARBA00022448"/>
    </source>
</evidence>
<protein>
    <submittedName>
        <fullName evidence="10">Amino acid ABC transporter permease</fullName>
    </submittedName>
</protein>
<feature type="transmembrane region" description="Helical" evidence="8">
    <location>
        <begin position="33"/>
        <end position="57"/>
    </location>
</feature>
<evidence type="ECO:0000256" key="5">
    <source>
        <dbReference type="ARBA" id="ARBA00022692"/>
    </source>
</evidence>
<feature type="domain" description="ABC transmembrane type-1" evidence="9">
    <location>
        <begin position="33"/>
        <end position="222"/>
    </location>
</feature>
<sequence>MHWEVPIHNFDYFLYGNTVLDSTFPFIHNPEGLVASVILAIFGIFGAFWLGLAAGLMRLSKKWWVKYPAVCYIEMIRGMPLLLLIFWFYYLAPVITGQTMPAFTTTMFCFMFFTGAYVGEIVRAGVIALPKGQMEAARSTGLSHFQAMQLIILPQALRNMIPSFVNQFVSLTKDTSLAAILGVIELTRTGVQVNNRDMASFEVWITIACLYFMICYVLTSYSRRLEAQLSRYQARDR</sequence>
<organism evidence="10 11">
    <name type="scientific">Pseudodesulfovibrio sediminis</name>
    <dbReference type="NCBI Taxonomy" id="2810563"/>
    <lineage>
        <taxon>Bacteria</taxon>
        <taxon>Pseudomonadati</taxon>
        <taxon>Thermodesulfobacteriota</taxon>
        <taxon>Desulfovibrionia</taxon>
        <taxon>Desulfovibrionales</taxon>
        <taxon>Desulfovibrionaceae</taxon>
    </lineage>
</organism>
<dbReference type="PANTHER" id="PTHR30614">
    <property type="entry name" value="MEMBRANE COMPONENT OF AMINO ACID ABC TRANSPORTER"/>
    <property type="match status" value="1"/>
</dbReference>
<keyword evidence="4" id="KW-1003">Cell membrane</keyword>
<evidence type="ECO:0000313" key="10">
    <source>
        <dbReference type="EMBL" id="BCS86880.1"/>
    </source>
</evidence>
<accession>A0ABN6ELF8</accession>
<comment type="subcellular location">
    <subcellularLocation>
        <location evidence="1">Cell inner membrane</location>
        <topology evidence="1">Multi-pass membrane protein</topology>
    </subcellularLocation>
    <subcellularLocation>
        <location evidence="8">Cell membrane</location>
        <topology evidence="8">Multi-pass membrane protein</topology>
    </subcellularLocation>
</comment>
<dbReference type="Pfam" id="PF00528">
    <property type="entry name" value="BPD_transp_1"/>
    <property type="match status" value="1"/>
</dbReference>
<dbReference type="InterPro" id="IPR000515">
    <property type="entry name" value="MetI-like"/>
</dbReference>
<dbReference type="RefSeq" id="WP_229592550.1">
    <property type="nucleotide sequence ID" value="NZ_AP024485.1"/>
</dbReference>
<evidence type="ECO:0000256" key="1">
    <source>
        <dbReference type="ARBA" id="ARBA00004429"/>
    </source>
</evidence>
<keyword evidence="6 8" id="KW-1133">Transmembrane helix</keyword>
<dbReference type="CDD" id="cd06261">
    <property type="entry name" value="TM_PBP2"/>
    <property type="match status" value="1"/>
</dbReference>
<keyword evidence="5 8" id="KW-0812">Transmembrane</keyword>
<dbReference type="Proteomes" id="UP001053296">
    <property type="component" value="Chromosome"/>
</dbReference>
<evidence type="ECO:0000313" key="11">
    <source>
        <dbReference type="Proteomes" id="UP001053296"/>
    </source>
</evidence>
<evidence type="ECO:0000256" key="4">
    <source>
        <dbReference type="ARBA" id="ARBA00022475"/>
    </source>
</evidence>
<dbReference type="PANTHER" id="PTHR30614:SF21">
    <property type="entry name" value="AMINO ACID ABC TRANSPORTER PERMEASE"/>
    <property type="match status" value="1"/>
</dbReference>
<dbReference type="InterPro" id="IPR043429">
    <property type="entry name" value="ArtM/GltK/GlnP/TcyL/YhdX-like"/>
</dbReference>
<dbReference type="PROSITE" id="PS50928">
    <property type="entry name" value="ABC_TM1"/>
    <property type="match status" value="1"/>
</dbReference>
<evidence type="ECO:0000256" key="7">
    <source>
        <dbReference type="ARBA" id="ARBA00023136"/>
    </source>
</evidence>
<dbReference type="NCBIfam" id="TIGR01726">
    <property type="entry name" value="HEQRo_perm_3TM"/>
    <property type="match status" value="1"/>
</dbReference>
<dbReference type="InterPro" id="IPR035906">
    <property type="entry name" value="MetI-like_sf"/>
</dbReference>
<feature type="transmembrane region" description="Helical" evidence="8">
    <location>
        <begin position="203"/>
        <end position="221"/>
    </location>
</feature>
<evidence type="ECO:0000259" key="9">
    <source>
        <dbReference type="PROSITE" id="PS50928"/>
    </source>
</evidence>
<feature type="transmembrane region" description="Helical" evidence="8">
    <location>
        <begin position="69"/>
        <end position="90"/>
    </location>
</feature>
<evidence type="ECO:0000256" key="6">
    <source>
        <dbReference type="ARBA" id="ARBA00022989"/>
    </source>
</evidence>
<dbReference type="SUPFAM" id="SSF161098">
    <property type="entry name" value="MetI-like"/>
    <property type="match status" value="1"/>
</dbReference>
<gene>
    <name evidence="10" type="ORF">PSDVSF_01220</name>
</gene>
<proteinExistence type="inferred from homology"/>
<feature type="transmembrane region" description="Helical" evidence="8">
    <location>
        <begin position="102"/>
        <end position="129"/>
    </location>
</feature>
<reference evidence="10" key="1">
    <citation type="journal article" date="2022" name="Arch. Microbiol.">
        <title>Pseudodesulfovibrio sediminis sp. nov., a mesophilic and neutrophilic sulfate-reducing bacterium isolated from sediment of a brackish lake.</title>
        <authorList>
            <person name="Takahashi A."/>
            <person name="Kojima H."/>
            <person name="Watanabe M."/>
            <person name="Fukui M."/>
        </authorList>
    </citation>
    <scope>NUCLEOTIDE SEQUENCE</scope>
    <source>
        <strain evidence="10">SF6</strain>
    </source>
</reference>